<keyword evidence="4 5" id="KW-0732">Signal</keyword>
<comment type="caution">
    <text evidence="6">The sequence shown here is derived from an EMBL/GenBank/DDBJ whole genome shotgun (WGS) entry which is preliminary data.</text>
</comment>
<name>A0A4R1R8R9_HYDET</name>
<dbReference type="Pfam" id="PF13416">
    <property type="entry name" value="SBP_bac_8"/>
    <property type="match status" value="1"/>
</dbReference>
<evidence type="ECO:0000256" key="1">
    <source>
        <dbReference type="ARBA" id="ARBA00008520"/>
    </source>
</evidence>
<dbReference type="GO" id="GO:1901982">
    <property type="term" value="F:maltose binding"/>
    <property type="evidence" value="ECO:0007669"/>
    <property type="project" value="TreeGrafter"/>
</dbReference>
<dbReference type="GO" id="GO:0042956">
    <property type="term" value="P:maltodextrin transmembrane transport"/>
    <property type="evidence" value="ECO:0007669"/>
    <property type="project" value="TreeGrafter"/>
</dbReference>
<protein>
    <recommendedName>
        <fullName evidence="5">Maltodextrin-binding protein</fullName>
    </recommendedName>
</protein>
<keyword evidence="7" id="KW-1185">Reference proteome</keyword>
<gene>
    <name evidence="6" type="ORF">EDC14_102812</name>
</gene>
<reference evidence="6 7" key="1">
    <citation type="submission" date="2019-03" db="EMBL/GenBank/DDBJ databases">
        <title>Genomic Encyclopedia of Type Strains, Phase IV (KMG-IV): sequencing the most valuable type-strain genomes for metagenomic binning, comparative biology and taxonomic classification.</title>
        <authorList>
            <person name="Goeker M."/>
        </authorList>
    </citation>
    <scope>NUCLEOTIDE SEQUENCE [LARGE SCALE GENOMIC DNA]</scope>
    <source>
        <strain evidence="6 7">LX-B</strain>
    </source>
</reference>
<evidence type="ECO:0000256" key="5">
    <source>
        <dbReference type="RuleBase" id="RU365005"/>
    </source>
</evidence>
<dbReference type="GO" id="GO:0055052">
    <property type="term" value="C:ATP-binding cassette (ABC) transporter complex, substrate-binding subunit-containing"/>
    <property type="evidence" value="ECO:0007669"/>
    <property type="project" value="TreeGrafter"/>
</dbReference>
<feature type="signal peptide" evidence="5">
    <location>
        <begin position="1"/>
        <end position="27"/>
    </location>
</feature>
<dbReference type="Proteomes" id="UP000295008">
    <property type="component" value="Unassembled WGS sequence"/>
</dbReference>
<keyword evidence="2 5" id="KW-0813">Transport</keyword>
<dbReference type="AlphaFoldDB" id="A0A4R1R8R9"/>
<comment type="similarity">
    <text evidence="1 5">Belongs to the bacterial solute-binding protein 1 family.</text>
</comment>
<dbReference type="RefSeq" id="WP_165908137.1">
    <property type="nucleotide sequence ID" value="NZ_SLUN01000028.1"/>
</dbReference>
<organism evidence="6 7">
    <name type="scientific">Hydrogenispora ethanolica</name>
    <dbReference type="NCBI Taxonomy" id="1082276"/>
    <lineage>
        <taxon>Bacteria</taxon>
        <taxon>Bacillati</taxon>
        <taxon>Bacillota</taxon>
        <taxon>Hydrogenispora</taxon>
    </lineage>
</organism>
<dbReference type="PANTHER" id="PTHR30061">
    <property type="entry name" value="MALTOSE-BINDING PERIPLASMIC PROTEIN"/>
    <property type="match status" value="1"/>
</dbReference>
<evidence type="ECO:0000313" key="7">
    <source>
        <dbReference type="Proteomes" id="UP000295008"/>
    </source>
</evidence>
<dbReference type="InterPro" id="IPR006059">
    <property type="entry name" value="SBP"/>
</dbReference>
<dbReference type="EMBL" id="SLUN01000028">
    <property type="protein sequence ID" value="TCL62056.1"/>
    <property type="molecule type" value="Genomic_DNA"/>
</dbReference>
<keyword evidence="5" id="KW-1003">Cell membrane</keyword>
<accession>A0A4R1R8R9</accession>
<dbReference type="InterPro" id="IPR006060">
    <property type="entry name" value="Maltose/Cyclodextrin-bd"/>
</dbReference>
<keyword evidence="5" id="KW-0472">Membrane</keyword>
<proteinExistence type="inferred from homology"/>
<evidence type="ECO:0000256" key="3">
    <source>
        <dbReference type="ARBA" id="ARBA00022597"/>
    </source>
</evidence>
<keyword evidence="3 5" id="KW-0762">Sugar transport</keyword>
<evidence type="ECO:0000256" key="2">
    <source>
        <dbReference type="ARBA" id="ARBA00022448"/>
    </source>
</evidence>
<dbReference type="Gene3D" id="3.40.190.10">
    <property type="entry name" value="Periplasmic binding protein-like II"/>
    <property type="match status" value="2"/>
</dbReference>
<evidence type="ECO:0000313" key="6">
    <source>
        <dbReference type="EMBL" id="TCL62056.1"/>
    </source>
</evidence>
<dbReference type="PRINTS" id="PR00181">
    <property type="entry name" value="MALTOSEBP"/>
</dbReference>
<feature type="chain" id="PRO_5020940240" description="Maltodextrin-binding protein" evidence="5">
    <location>
        <begin position="28"/>
        <end position="415"/>
    </location>
</feature>
<dbReference type="GO" id="GO:0015768">
    <property type="term" value="P:maltose transport"/>
    <property type="evidence" value="ECO:0007669"/>
    <property type="project" value="TreeGrafter"/>
</dbReference>
<evidence type="ECO:0000256" key="4">
    <source>
        <dbReference type="ARBA" id="ARBA00022729"/>
    </source>
</evidence>
<dbReference type="PANTHER" id="PTHR30061:SF50">
    <property type="entry name" value="MALTOSE_MALTODEXTRIN-BINDING PERIPLASMIC PROTEIN"/>
    <property type="match status" value="1"/>
</dbReference>
<comment type="subcellular location">
    <subcellularLocation>
        <location evidence="5">Cell membrane</location>
        <topology evidence="5">Lipid-anchor</topology>
    </subcellularLocation>
</comment>
<dbReference type="SUPFAM" id="SSF53850">
    <property type="entry name" value="Periplasmic binding protein-like II"/>
    <property type="match status" value="1"/>
</dbReference>
<sequence length="415" mass="46563">MSGKLSKIFWMVLAVLLAVSAVPMAWAKPSPVEIVFSEFDDPNVYKEDFWRSYLQKFTDKNPGIVVKRIHNNDNDIRTNWQNQVAAGAGPDITFAPHDSIGLFVEAGTALALDDFFPKSFYNQFDPEMLNAYKYRGKIYGIPYRLGNCVLLIYNKALLPQPPKTMNELIAKAKQLTRGTEQYGLAYDMVEPFFIIGFLGGYGGSVFDDKGNITLNTEAMRKMVKLVYDFKFTYRITPKEANSDVANGLFKEGKAAMTICGPWLFPQLDEAKVNYGLANIPKLDDAGWPAPYSGAKVLILNPNLAKDSKRAAAVKKFVAYINSPENQLKYAKMVSEIPTHKKALANAYVKNDPKVKALSEQMKKSLPMPGRPEMRCVWDAMKSTMAMVMGGRLKPEDAPRVMQEEALKLKRNMFGE</sequence>
<keyword evidence="5" id="KW-0449">Lipoprotein</keyword>
<dbReference type="GO" id="GO:0015144">
    <property type="term" value="F:carbohydrate transmembrane transporter activity"/>
    <property type="evidence" value="ECO:0007669"/>
    <property type="project" value="InterPro"/>
</dbReference>